<protein>
    <recommendedName>
        <fullName evidence="6">FAD dependent oxidoreductase domain-containing protein</fullName>
    </recommendedName>
</protein>
<dbReference type="PANTHER" id="PTHR11530:SF17">
    <property type="entry name" value="RE49860P"/>
    <property type="match status" value="1"/>
</dbReference>
<feature type="domain" description="FAD dependent oxidoreductase" evidence="6">
    <location>
        <begin position="44"/>
        <end position="213"/>
    </location>
</feature>
<comment type="caution">
    <text evidence="7">The sequence shown here is derived from an EMBL/GenBank/DDBJ whole genome shotgun (WGS) entry which is preliminary data.</text>
</comment>
<keyword evidence="5" id="KW-0560">Oxidoreductase</keyword>
<organism evidence="7 8">
    <name type="scientific">Penaeus vannamei</name>
    <name type="common">Whiteleg shrimp</name>
    <name type="synonym">Litopenaeus vannamei</name>
    <dbReference type="NCBI Taxonomy" id="6689"/>
    <lineage>
        <taxon>Eukaryota</taxon>
        <taxon>Metazoa</taxon>
        <taxon>Ecdysozoa</taxon>
        <taxon>Arthropoda</taxon>
        <taxon>Crustacea</taxon>
        <taxon>Multicrustacea</taxon>
        <taxon>Malacostraca</taxon>
        <taxon>Eumalacostraca</taxon>
        <taxon>Eucarida</taxon>
        <taxon>Decapoda</taxon>
        <taxon>Dendrobranchiata</taxon>
        <taxon>Penaeoidea</taxon>
        <taxon>Penaeidae</taxon>
        <taxon>Penaeus</taxon>
    </lineage>
</organism>
<dbReference type="GO" id="GO:0005737">
    <property type="term" value="C:cytoplasm"/>
    <property type="evidence" value="ECO:0007669"/>
    <property type="project" value="TreeGrafter"/>
</dbReference>
<proteinExistence type="inferred from homology"/>
<evidence type="ECO:0000256" key="3">
    <source>
        <dbReference type="ARBA" id="ARBA00022630"/>
    </source>
</evidence>
<reference evidence="7 8" key="2">
    <citation type="submission" date="2019-01" db="EMBL/GenBank/DDBJ databases">
        <title>The decoding of complex shrimp genome reveals the adaptation for benthos swimmer, frequently molting mechanism and breeding impact on genome.</title>
        <authorList>
            <person name="Sun Y."/>
            <person name="Gao Y."/>
            <person name="Yu Y."/>
        </authorList>
    </citation>
    <scope>NUCLEOTIDE SEQUENCE [LARGE SCALE GENOMIC DNA]</scope>
    <source>
        <tissue evidence="7">Muscle</tissue>
    </source>
</reference>
<keyword evidence="3" id="KW-0285">Flavoprotein</keyword>
<dbReference type="AlphaFoldDB" id="A0A3R7NL67"/>
<evidence type="ECO:0000259" key="6">
    <source>
        <dbReference type="Pfam" id="PF01266"/>
    </source>
</evidence>
<dbReference type="SUPFAM" id="SSF51971">
    <property type="entry name" value="Nucleotide-binding domain"/>
    <property type="match status" value="1"/>
</dbReference>
<keyword evidence="8" id="KW-1185">Reference proteome</keyword>
<dbReference type="GO" id="GO:0003884">
    <property type="term" value="F:D-amino-acid oxidase activity"/>
    <property type="evidence" value="ECO:0007669"/>
    <property type="project" value="InterPro"/>
</dbReference>
<accession>A0A3R7NL67</accession>
<name>A0A3R7NL67_PENVA</name>
<dbReference type="GO" id="GO:0071949">
    <property type="term" value="F:FAD binding"/>
    <property type="evidence" value="ECO:0007669"/>
    <property type="project" value="InterPro"/>
</dbReference>
<dbReference type="InterPro" id="IPR006076">
    <property type="entry name" value="FAD-dep_OxRdtase"/>
</dbReference>
<reference evidence="7 8" key="1">
    <citation type="submission" date="2018-04" db="EMBL/GenBank/DDBJ databases">
        <authorList>
            <person name="Zhang X."/>
            <person name="Yuan J."/>
            <person name="Li F."/>
            <person name="Xiang J."/>
        </authorList>
    </citation>
    <scope>NUCLEOTIDE SEQUENCE [LARGE SCALE GENOMIC DNA]</scope>
    <source>
        <tissue evidence="7">Muscle</tissue>
    </source>
</reference>
<dbReference type="PANTHER" id="PTHR11530">
    <property type="entry name" value="D-AMINO ACID OXIDASE"/>
    <property type="match status" value="1"/>
</dbReference>
<dbReference type="STRING" id="6689.A0A3R7NL67"/>
<dbReference type="InterPro" id="IPR006181">
    <property type="entry name" value="D-amino_acid_oxidase_CS"/>
</dbReference>
<evidence type="ECO:0000256" key="2">
    <source>
        <dbReference type="ARBA" id="ARBA00006730"/>
    </source>
</evidence>
<dbReference type="SUPFAM" id="SSF54373">
    <property type="entry name" value="FAD-linked reductases, C-terminal domain"/>
    <property type="match status" value="1"/>
</dbReference>
<keyword evidence="4" id="KW-0274">FAD</keyword>
<sequence length="227" mass="25637">MTPIESLTEYRLLTPQEVRTFSGPWKYGSFMKTLLVENQRHLPFRRRGGQAMKRHVTSLEELADEFDVVCNCSGLGAGVLAGDRDVLPVRGQIFQVRAPWIKEFIFTDQDAYIIPGLEHVTLGGTRQFANSKLAVDEFDSRAIWEKCNRLVPSLKDAKVVREWVGLRPYRHIARVEREVITSKRGKPTHVVHNYGHGSYGVMGAPGTAMHAVRLVQEALEADVKARL</sequence>
<dbReference type="Proteomes" id="UP000283509">
    <property type="component" value="Unassembled WGS sequence"/>
</dbReference>
<dbReference type="EMBL" id="QCYY01004292">
    <property type="protein sequence ID" value="ROT61208.1"/>
    <property type="molecule type" value="Genomic_DNA"/>
</dbReference>
<dbReference type="Gene3D" id="3.30.9.10">
    <property type="entry name" value="D-Amino Acid Oxidase, subunit A, domain 2"/>
    <property type="match status" value="1"/>
</dbReference>
<dbReference type="InterPro" id="IPR023209">
    <property type="entry name" value="DAO"/>
</dbReference>
<evidence type="ECO:0000313" key="7">
    <source>
        <dbReference type="EMBL" id="ROT61208.1"/>
    </source>
</evidence>
<evidence type="ECO:0000256" key="1">
    <source>
        <dbReference type="ARBA" id="ARBA00001974"/>
    </source>
</evidence>
<dbReference type="Pfam" id="PF01266">
    <property type="entry name" value="DAO"/>
    <property type="match status" value="1"/>
</dbReference>
<evidence type="ECO:0000256" key="4">
    <source>
        <dbReference type="ARBA" id="ARBA00022827"/>
    </source>
</evidence>
<comment type="similarity">
    <text evidence="2">Belongs to the DAMOX/DASOX family.</text>
</comment>
<dbReference type="GO" id="GO:0019478">
    <property type="term" value="P:D-amino acid catabolic process"/>
    <property type="evidence" value="ECO:0007669"/>
    <property type="project" value="TreeGrafter"/>
</dbReference>
<comment type="cofactor">
    <cofactor evidence="1">
        <name>FAD</name>
        <dbReference type="ChEBI" id="CHEBI:57692"/>
    </cofactor>
</comment>
<gene>
    <name evidence="7" type="ORF">C7M84_021041</name>
</gene>
<dbReference type="OrthoDB" id="2015447at2759"/>
<evidence type="ECO:0000313" key="8">
    <source>
        <dbReference type="Proteomes" id="UP000283509"/>
    </source>
</evidence>
<evidence type="ECO:0000256" key="5">
    <source>
        <dbReference type="ARBA" id="ARBA00023002"/>
    </source>
</evidence>
<dbReference type="PROSITE" id="PS00677">
    <property type="entry name" value="DAO"/>
    <property type="match status" value="1"/>
</dbReference>